<keyword evidence="3" id="KW-0808">Transferase</keyword>
<evidence type="ECO:0000313" key="4">
    <source>
        <dbReference type="Proteomes" id="UP000217784"/>
    </source>
</evidence>
<evidence type="ECO:0000259" key="1">
    <source>
        <dbReference type="Pfam" id="PF00534"/>
    </source>
</evidence>
<dbReference type="AlphaFoldDB" id="A0A2A2HAG7"/>
<accession>A0A2A2HAG7</accession>
<dbReference type="Gene3D" id="3.40.50.2000">
    <property type="entry name" value="Glycogen Phosphorylase B"/>
    <property type="match status" value="2"/>
</dbReference>
<dbReference type="InterPro" id="IPR028098">
    <property type="entry name" value="Glyco_trans_4-like_N"/>
</dbReference>
<evidence type="ECO:0000259" key="2">
    <source>
        <dbReference type="Pfam" id="PF13439"/>
    </source>
</evidence>
<gene>
    <name evidence="3" type="ORF">ASJ80_16295</name>
</gene>
<dbReference type="SUPFAM" id="SSF53756">
    <property type="entry name" value="UDP-Glycosyltransferase/glycogen phosphorylase"/>
    <property type="match status" value="1"/>
</dbReference>
<dbReference type="PANTHER" id="PTHR12526">
    <property type="entry name" value="GLYCOSYLTRANSFERASE"/>
    <property type="match status" value="1"/>
</dbReference>
<evidence type="ECO:0000313" key="3">
    <source>
        <dbReference type="EMBL" id="PAV06378.1"/>
    </source>
</evidence>
<organism evidence="3 4">
    <name type="scientific">Methanobacterium bryantii</name>
    <dbReference type="NCBI Taxonomy" id="2161"/>
    <lineage>
        <taxon>Archaea</taxon>
        <taxon>Methanobacteriati</taxon>
        <taxon>Methanobacteriota</taxon>
        <taxon>Methanomada group</taxon>
        <taxon>Methanobacteria</taxon>
        <taxon>Methanobacteriales</taxon>
        <taxon>Methanobacteriaceae</taxon>
        <taxon>Methanobacterium</taxon>
    </lineage>
</organism>
<dbReference type="EMBL" id="LMVM01000001">
    <property type="protein sequence ID" value="PAV06378.1"/>
    <property type="molecule type" value="Genomic_DNA"/>
</dbReference>
<reference evidence="3 4" key="1">
    <citation type="journal article" date="2017" name="BMC Genomics">
        <title>Genomic analysis of methanogenic archaea reveals a shift towards energy conservation.</title>
        <authorList>
            <person name="Gilmore S.P."/>
            <person name="Henske J.K."/>
            <person name="Sexton J.A."/>
            <person name="Solomon K.V."/>
            <person name="Seppala S."/>
            <person name="Yoo J.I."/>
            <person name="Huyett L.M."/>
            <person name="Pressman A."/>
            <person name="Cogan J.Z."/>
            <person name="Kivenson V."/>
            <person name="Peng X."/>
            <person name="Tan Y."/>
            <person name="Valentine D.L."/>
            <person name="O'Malley M.A."/>
        </authorList>
    </citation>
    <scope>NUCLEOTIDE SEQUENCE [LARGE SCALE GENOMIC DNA]</scope>
    <source>
        <strain evidence="3 4">M.o.H.</strain>
    </source>
</reference>
<dbReference type="Pfam" id="PF13439">
    <property type="entry name" value="Glyco_transf_4"/>
    <property type="match status" value="1"/>
</dbReference>
<dbReference type="InterPro" id="IPR001296">
    <property type="entry name" value="Glyco_trans_1"/>
</dbReference>
<feature type="domain" description="Glycosyl transferase family 1" evidence="1">
    <location>
        <begin position="179"/>
        <end position="349"/>
    </location>
</feature>
<dbReference type="CDD" id="cd03801">
    <property type="entry name" value="GT4_PimA-like"/>
    <property type="match status" value="1"/>
</dbReference>
<proteinExistence type="predicted"/>
<dbReference type="RefSeq" id="WP_069582586.1">
    <property type="nucleotide sequence ID" value="NZ_LMVM01000001.1"/>
</dbReference>
<dbReference type="Proteomes" id="UP000217784">
    <property type="component" value="Unassembled WGS sequence"/>
</dbReference>
<dbReference type="GO" id="GO:0016757">
    <property type="term" value="F:glycosyltransferase activity"/>
    <property type="evidence" value="ECO:0007669"/>
    <property type="project" value="InterPro"/>
</dbReference>
<feature type="domain" description="Glycosyltransferase subfamily 4-like N-terminal" evidence="2">
    <location>
        <begin position="14"/>
        <end position="177"/>
    </location>
</feature>
<dbReference type="Pfam" id="PF00534">
    <property type="entry name" value="Glycos_transf_1"/>
    <property type="match status" value="1"/>
</dbReference>
<keyword evidence="4" id="KW-1185">Reference proteome</keyword>
<comment type="caution">
    <text evidence="3">The sequence shown here is derived from an EMBL/GenBank/DDBJ whole genome shotgun (WGS) entry which is preliminary data.</text>
</comment>
<name>A0A2A2HAG7_METBR</name>
<dbReference type="OrthoDB" id="132546at2157"/>
<sequence>MKIVQTPVRFYPFIGGVENYVYYLSKELVKLGHDITVICANEPVSKKQESVGGIEIKRLSYFGKIANTNITPQLPFALSKEEFDVIHTHVPTPWSADWSNVISKFKKKPLVVTYHNDIIGNGIANYIAGFYNSTALKSLLGKADKIIITQPNYMYSSPYLGNYRDKIEVIPNGVDVDKFKPINIKKEENSIFFLSLLDEFHKYKGLDYLLNALKIVKLEIEDVKLIVGGKGKLLDYYRNMVNEMGLGDNVEFHGFIPDEKIAEYYSKCCVFILPSISSKQEGFGIVALEALACETPVISTEIVGVADDVKESNSGIIVPPKDVDKLADAILKILSNKESSFKMGINGRKLVEEKYTWAGIAKMAEKVYRELI</sequence>
<protein>
    <submittedName>
        <fullName evidence="3">Glycosyl transferase</fullName>
    </submittedName>
</protein>